<evidence type="ECO:0000313" key="2">
    <source>
        <dbReference type="EMBL" id="KRX29342.1"/>
    </source>
</evidence>
<evidence type="ECO:0000313" key="3">
    <source>
        <dbReference type="Proteomes" id="UP000055048"/>
    </source>
</evidence>
<reference evidence="2 3" key="1">
    <citation type="submission" date="2015-01" db="EMBL/GenBank/DDBJ databases">
        <title>Evolution of Trichinella species and genotypes.</title>
        <authorList>
            <person name="Korhonen P.K."/>
            <person name="Edoardo P."/>
            <person name="Giuseppe L.R."/>
            <person name="Gasser R.B."/>
        </authorList>
    </citation>
    <scope>NUCLEOTIDE SEQUENCE [LARGE SCALE GENOMIC DNA]</scope>
    <source>
        <strain evidence="2">ISS417</strain>
    </source>
</reference>
<gene>
    <name evidence="2" type="ORF">T05_8233</name>
</gene>
<sequence length="38" mass="3832">MLAGISDTGSLDKGAFHTENTGISQTPVSEIPASIGKT</sequence>
<feature type="compositionally biased region" description="Polar residues" evidence="1">
    <location>
        <begin position="18"/>
        <end position="28"/>
    </location>
</feature>
<keyword evidence="3" id="KW-1185">Reference proteome</keyword>
<accession>A0A0V0SRE6</accession>
<evidence type="ECO:0000256" key="1">
    <source>
        <dbReference type="SAM" id="MobiDB-lite"/>
    </source>
</evidence>
<dbReference type="Proteomes" id="UP000055048">
    <property type="component" value="Unassembled WGS sequence"/>
</dbReference>
<comment type="caution">
    <text evidence="2">The sequence shown here is derived from an EMBL/GenBank/DDBJ whole genome shotgun (WGS) entry which is preliminary data.</text>
</comment>
<feature type="region of interest" description="Disordered" evidence="1">
    <location>
        <begin position="1"/>
        <end position="38"/>
    </location>
</feature>
<dbReference type="AlphaFoldDB" id="A0A0V0SRE6"/>
<dbReference type="EMBL" id="JYDJ01003406">
    <property type="protein sequence ID" value="KRX29342.1"/>
    <property type="molecule type" value="Genomic_DNA"/>
</dbReference>
<organism evidence="2 3">
    <name type="scientific">Trichinella murrelli</name>
    <dbReference type="NCBI Taxonomy" id="144512"/>
    <lineage>
        <taxon>Eukaryota</taxon>
        <taxon>Metazoa</taxon>
        <taxon>Ecdysozoa</taxon>
        <taxon>Nematoda</taxon>
        <taxon>Enoplea</taxon>
        <taxon>Dorylaimia</taxon>
        <taxon>Trichinellida</taxon>
        <taxon>Trichinellidae</taxon>
        <taxon>Trichinella</taxon>
    </lineage>
</organism>
<name>A0A0V0SRE6_9BILA</name>
<protein>
    <submittedName>
        <fullName evidence="2">Uncharacterized protein</fullName>
    </submittedName>
</protein>
<proteinExistence type="predicted"/>